<evidence type="ECO:0000256" key="1">
    <source>
        <dbReference type="SAM" id="MobiDB-lite"/>
    </source>
</evidence>
<name>A0A3A8QJL9_9BACT</name>
<evidence type="ECO:0000313" key="2">
    <source>
        <dbReference type="EMBL" id="RKH68906.1"/>
    </source>
</evidence>
<dbReference type="RefSeq" id="WP_120641459.1">
    <property type="nucleotide sequence ID" value="NZ_RAWB01000003.1"/>
</dbReference>
<organism evidence="2 3">
    <name type="scientific">Corallococcus llansteffanensis</name>
    <dbReference type="NCBI Taxonomy" id="2316731"/>
    <lineage>
        <taxon>Bacteria</taxon>
        <taxon>Pseudomonadati</taxon>
        <taxon>Myxococcota</taxon>
        <taxon>Myxococcia</taxon>
        <taxon>Myxococcales</taxon>
        <taxon>Cystobacterineae</taxon>
        <taxon>Myxococcaceae</taxon>
        <taxon>Corallococcus</taxon>
    </lineage>
</organism>
<dbReference type="AlphaFoldDB" id="A0A3A8QJL9"/>
<dbReference type="Proteomes" id="UP000272888">
    <property type="component" value="Unassembled WGS sequence"/>
</dbReference>
<sequence length="95" mass="9736">MNWALQLAVILAVPLTLFASVWGAIRLLRWVHAHRARAAEAGVEILISDSIGGFRGWLGDRFDSFAETGGGDSLSAGDGSGDCGEGGDSGGGCSD</sequence>
<protein>
    <submittedName>
        <fullName evidence="2">Uncharacterized protein</fullName>
    </submittedName>
</protein>
<accession>A0A3A8QJL9</accession>
<comment type="caution">
    <text evidence="2">The sequence shown here is derived from an EMBL/GenBank/DDBJ whole genome shotgun (WGS) entry which is preliminary data.</text>
</comment>
<proteinExistence type="predicted"/>
<evidence type="ECO:0000313" key="3">
    <source>
        <dbReference type="Proteomes" id="UP000272888"/>
    </source>
</evidence>
<feature type="region of interest" description="Disordered" evidence="1">
    <location>
        <begin position="69"/>
        <end position="95"/>
    </location>
</feature>
<keyword evidence="3" id="KW-1185">Reference proteome</keyword>
<gene>
    <name evidence="2" type="ORF">D7V93_00630</name>
</gene>
<reference evidence="3" key="1">
    <citation type="submission" date="2018-09" db="EMBL/GenBank/DDBJ databases">
        <authorList>
            <person name="Livingstone P.G."/>
            <person name="Whitworth D.E."/>
        </authorList>
    </citation>
    <scope>NUCLEOTIDE SEQUENCE [LARGE SCALE GENOMIC DNA]</scope>
    <source>
        <strain evidence="3">CA051B</strain>
    </source>
</reference>
<dbReference type="EMBL" id="RAWB01000003">
    <property type="protein sequence ID" value="RKH68906.1"/>
    <property type="molecule type" value="Genomic_DNA"/>
</dbReference>